<dbReference type="PANTHER" id="PTHR12902">
    <property type="entry name" value="WASP-1"/>
    <property type="match status" value="1"/>
</dbReference>
<feature type="compositionally biased region" description="Basic and acidic residues" evidence="3">
    <location>
        <begin position="817"/>
        <end position="828"/>
    </location>
</feature>
<feature type="compositionally biased region" description="Basic and acidic residues" evidence="3">
    <location>
        <begin position="441"/>
        <end position="462"/>
    </location>
</feature>
<dbReference type="GO" id="GO:0030036">
    <property type="term" value="P:actin cytoskeleton organization"/>
    <property type="evidence" value="ECO:0007669"/>
    <property type="project" value="UniProtKB-UniRule"/>
</dbReference>
<feature type="region of interest" description="Disordered" evidence="3">
    <location>
        <begin position="805"/>
        <end position="830"/>
    </location>
</feature>
<feature type="region of interest" description="Disordered" evidence="3">
    <location>
        <begin position="743"/>
        <end position="765"/>
    </location>
</feature>
<dbReference type="GeneID" id="111490553"/>
<keyword evidence="2" id="KW-0206">Cytoskeleton</keyword>
<organism evidence="5 6">
    <name type="scientific">Cucurbita maxima</name>
    <name type="common">Pumpkin</name>
    <name type="synonym">Winter squash</name>
    <dbReference type="NCBI Taxonomy" id="3661"/>
    <lineage>
        <taxon>Eukaryota</taxon>
        <taxon>Viridiplantae</taxon>
        <taxon>Streptophyta</taxon>
        <taxon>Embryophyta</taxon>
        <taxon>Tracheophyta</taxon>
        <taxon>Spermatophyta</taxon>
        <taxon>Magnoliopsida</taxon>
        <taxon>eudicotyledons</taxon>
        <taxon>Gunneridae</taxon>
        <taxon>Pentapetalae</taxon>
        <taxon>rosids</taxon>
        <taxon>fabids</taxon>
        <taxon>Cucurbitales</taxon>
        <taxon>Cucurbitaceae</taxon>
        <taxon>Cucurbiteae</taxon>
        <taxon>Cucurbita</taxon>
    </lineage>
</organism>
<dbReference type="AlphaFoldDB" id="A0A6J1K6J5"/>
<feature type="compositionally biased region" description="Polar residues" evidence="3">
    <location>
        <begin position="242"/>
        <end position="269"/>
    </location>
</feature>
<dbReference type="InterPro" id="IPR003124">
    <property type="entry name" value="WH2_dom"/>
</dbReference>
<feature type="region of interest" description="Disordered" evidence="3">
    <location>
        <begin position="498"/>
        <end position="594"/>
    </location>
</feature>
<dbReference type="PROSITE" id="PS51082">
    <property type="entry name" value="WH2"/>
    <property type="match status" value="1"/>
</dbReference>
<feature type="region of interest" description="Disordered" evidence="3">
    <location>
        <begin position="235"/>
        <end position="281"/>
    </location>
</feature>
<feature type="region of interest" description="Disordered" evidence="3">
    <location>
        <begin position="849"/>
        <end position="875"/>
    </location>
</feature>
<keyword evidence="5" id="KW-1185">Reference proteome</keyword>
<dbReference type="RefSeq" id="XP_022994963.1">
    <property type="nucleotide sequence ID" value="XM_023139195.1"/>
</dbReference>
<keyword evidence="2" id="KW-0009">Actin-binding</keyword>
<feature type="compositionally biased region" description="Basic and acidic residues" evidence="3">
    <location>
        <begin position="423"/>
        <end position="433"/>
    </location>
</feature>
<dbReference type="Gene3D" id="1.20.5.340">
    <property type="match status" value="1"/>
</dbReference>
<name>A0A6J1K6J5_CUCMA</name>
<evidence type="ECO:0000259" key="4">
    <source>
        <dbReference type="PROSITE" id="PS51082"/>
    </source>
</evidence>
<dbReference type="GO" id="GO:2000601">
    <property type="term" value="P:positive regulation of Arp2/3 complex-mediated actin nucleation"/>
    <property type="evidence" value="ECO:0007669"/>
    <property type="project" value="TreeGrafter"/>
</dbReference>
<evidence type="ECO:0000256" key="2">
    <source>
        <dbReference type="RuleBase" id="RU367034"/>
    </source>
</evidence>
<evidence type="ECO:0000313" key="5">
    <source>
        <dbReference type="Proteomes" id="UP000504608"/>
    </source>
</evidence>
<feature type="compositionally biased region" description="Low complexity" evidence="3">
    <location>
        <begin position="746"/>
        <end position="765"/>
    </location>
</feature>
<accession>A0A6J1K6J5</accession>
<keyword evidence="2" id="KW-0963">Cytoplasm</keyword>
<dbReference type="KEGG" id="cmax:111490553"/>
<evidence type="ECO:0000256" key="1">
    <source>
        <dbReference type="ARBA" id="ARBA00006993"/>
    </source>
</evidence>
<evidence type="ECO:0000256" key="3">
    <source>
        <dbReference type="SAM" id="MobiDB-lite"/>
    </source>
</evidence>
<gene>
    <name evidence="6" type="primary">LOC111490553</name>
</gene>
<dbReference type="GO" id="GO:0071933">
    <property type="term" value="F:Arp2/3 complex binding"/>
    <property type="evidence" value="ECO:0007669"/>
    <property type="project" value="TreeGrafter"/>
</dbReference>
<proteinExistence type="inferred from homology"/>
<comment type="subcellular location">
    <subcellularLocation>
        <location evidence="2">Cytoplasm</location>
        <location evidence="2">Cytoskeleton</location>
    </subcellularLocation>
</comment>
<dbReference type="Proteomes" id="UP000504608">
    <property type="component" value="Unplaced"/>
</dbReference>
<feature type="compositionally biased region" description="Basic and acidic residues" evidence="3">
    <location>
        <begin position="866"/>
        <end position="875"/>
    </location>
</feature>
<feature type="domain" description="WH2" evidence="4">
    <location>
        <begin position="1210"/>
        <end position="1228"/>
    </location>
</feature>
<dbReference type="GO" id="GO:0003779">
    <property type="term" value="F:actin binding"/>
    <property type="evidence" value="ECO:0007669"/>
    <property type="project" value="UniProtKB-UniRule"/>
</dbReference>
<dbReference type="InterPro" id="IPR028288">
    <property type="entry name" value="SCAR/WAVE_fam"/>
</dbReference>
<dbReference type="OrthoDB" id="753427at2759"/>
<feature type="compositionally biased region" description="Basic and acidic residues" evidence="3">
    <location>
        <begin position="562"/>
        <end position="582"/>
    </location>
</feature>
<comment type="similarity">
    <text evidence="1 2">Belongs to the SCAR/WAVE family.</text>
</comment>
<reference evidence="6" key="1">
    <citation type="submission" date="2025-08" db="UniProtKB">
        <authorList>
            <consortium name="RefSeq"/>
        </authorList>
    </citation>
    <scope>IDENTIFICATION</scope>
    <source>
        <tissue evidence="6">Young leaves</tissue>
    </source>
</reference>
<feature type="region of interest" description="Disordered" evidence="3">
    <location>
        <begin position="409"/>
        <end position="478"/>
    </location>
</feature>
<protein>
    <recommendedName>
        <fullName evidence="2">Protein SCAR</fullName>
    </recommendedName>
    <alternativeName>
        <fullName evidence="2">Protein WAVE</fullName>
    </alternativeName>
</protein>
<sequence length="1273" mass="142520">MPLVRVQVKSQFGLGKPHLYKEANNEDPKAVLDGVAVAGLVGILRQLGDLAEFAGEVFHGLQEQVMATASRSRNVMARVKHIEAALPSLEKAILAQTSHIHFAYTAGSEWHPRIQTDQNHFIYHDLPRFIMDSYEECRDPPQLHLLDKFDTGGPGSCLKRYSDPTFFRRISTSGKVSLEKVRSDKKAQKIKRKRSMMRNGEVTCGASIPSFNSSLQFNSISNEVASFSQTATADMRMKSDAGESSNSFDSGTGSRYTGSVTKLDSSLPTKKQEFRKSSNSSMMQFNDAVDSFASDEQSRMVDDKFQFELDDPIDLSFCSHVTWDEKAEIRKPRNQQDSVEKIEMLQPIGQQDVREMAEIMQPRTGKDVEEMEEIIQPRSQQDVREKEEIVQPRTQKRVREIAEMLEKKSRRDVTEMTEIVQPRTEKGVRERAEIVQPRSQQDVREMVEHVPPRARTDVRGMDDIVQTGSQQDGTGMIENLQPRTQKGVSEMADIVQPRTQQDVSKMEELVQPRTQQDVSKMEELVQPRTQQDVSKMEELVQPRTQQGGIEKPEMVEPGSRQGDSEKVEIGESRRQQHDKDEEYNFPIPESTDPQEMEGFYLRNDEQTSTPASNGHLLESVNDGNVIDEVESETDNYMDALNTIESESESDLDCQTKREVEPCSSTIKCEVVEPVHDVLELSLDPDISILNPSNEPQTSFDKCMMSSLPNLVSSDSFYHDQRLENAVKDSNLDDPLVTNLHDKESSISESDISDSFPPDSTSSFEDQSGIKLLNTVHESHESEKASFSSNPLDKFWTNGGLLGLQPSKPPSWAVSNASREDASKGEKHGPSHHAFLINGNAQEMKMGTFPKDAINNENDSTSKKSSLHHDDQKYDTSRILSRDESLDINHSSNGSSCVHMNDMEKTIMEKDEDSSQNSGLGHQLLVNGFHRKLTLIQDERFETTSGPDSCPPSPPLDHMKISFHPVSGFEISKLKLRFPDDSEGQGSTNDIFPLFQLAPEESISGHEIGSEYDDDDTFCRSSPCMSDDCLSDRSKSNSDLWESDDVSESTRKNSYDLHISQMASSFEGITKIGTTVDGESENLYTTEGMDDSFSGPLLDLPCFDIVNTVMSERIDDIDAMNLLKPQCSDNPVPAVPPLPPAQWCVSKTSLNVSEDLKDLSARSEQVEPIVLQQQITHEPIATKLNDKKPEQVMVDGKKELNRIGNGQVMDAREDFLQQIREKSFNLRPTMTEKASTTAGPATHVKVTAILEKANAIRQAVGSDNGEDDDSWSDA</sequence>
<feature type="region of interest" description="Disordered" evidence="3">
    <location>
        <begin position="1026"/>
        <end position="1046"/>
    </location>
</feature>
<comment type="function">
    <text evidence="2">Involved in regulation of actin and microtubule organization. Part of a WAVE complex that activates the Arp2/3 complex.</text>
</comment>
<dbReference type="PANTHER" id="PTHR12902:SF33">
    <property type="entry name" value="PROTEIN SCAR3"/>
    <property type="match status" value="1"/>
</dbReference>
<dbReference type="GO" id="GO:0005856">
    <property type="term" value="C:cytoskeleton"/>
    <property type="evidence" value="ECO:0007669"/>
    <property type="project" value="UniProtKB-SubCell"/>
</dbReference>
<dbReference type="GO" id="GO:0034237">
    <property type="term" value="F:protein kinase A regulatory subunit binding"/>
    <property type="evidence" value="ECO:0007669"/>
    <property type="project" value="TreeGrafter"/>
</dbReference>
<dbReference type="Gene3D" id="6.10.280.150">
    <property type="match status" value="2"/>
</dbReference>
<evidence type="ECO:0000313" key="6">
    <source>
        <dbReference type="RefSeq" id="XP_022994963.1"/>
    </source>
</evidence>